<gene>
    <name evidence="1" type="ORF">SAMN04488129_11850</name>
</gene>
<keyword evidence="2" id="KW-1185">Reference proteome</keyword>
<evidence type="ECO:0000313" key="1">
    <source>
        <dbReference type="EMBL" id="SEL88035.1"/>
    </source>
</evidence>
<organism evidence="1 2">
    <name type="scientific">Halomonas daqiaonensis</name>
    <dbReference type="NCBI Taxonomy" id="650850"/>
    <lineage>
        <taxon>Bacteria</taxon>
        <taxon>Pseudomonadati</taxon>
        <taxon>Pseudomonadota</taxon>
        <taxon>Gammaproteobacteria</taxon>
        <taxon>Oceanospirillales</taxon>
        <taxon>Halomonadaceae</taxon>
        <taxon>Halomonas</taxon>
    </lineage>
</organism>
<dbReference type="STRING" id="650850.SAMN04488129_11850"/>
<evidence type="ECO:0000313" key="2">
    <source>
        <dbReference type="Proteomes" id="UP000198807"/>
    </source>
</evidence>
<name>A0A1H7TU26_9GAMM</name>
<proteinExistence type="predicted"/>
<dbReference type="EMBL" id="FOBC01000018">
    <property type="protein sequence ID" value="SEL88035.1"/>
    <property type="molecule type" value="Genomic_DNA"/>
</dbReference>
<protein>
    <submittedName>
        <fullName evidence="1">Uncharacterized protein</fullName>
    </submittedName>
</protein>
<reference evidence="2" key="1">
    <citation type="submission" date="2016-10" db="EMBL/GenBank/DDBJ databases">
        <authorList>
            <person name="Varghese N."/>
            <person name="Submissions S."/>
        </authorList>
    </citation>
    <scope>NUCLEOTIDE SEQUENCE [LARGE SCALE GENOMIC DNA]</scope>
    <source>
        <strain evidence="2">CGMCC 1.9150</strain>
    </source>
</reference>
<accession>A0A1H7TU26</accession>
<dbReference type="AlphaFoldDB" id="A0A1H7TU26"/>
<sequence>MDHEVSSVQLKGNGDGGESLLNFGSAAVGVAAGLATGMQVVHFNHFPDEEITSEGAIGIRHASELLRVISGLIEPAPIRT</sequence>
<dbReference type="Proteomes" id="UP000198807">
    <property type="component" value="Unassembled WGS sequence"/>
</dbReference>